<gene>
    <name evidence="1" type="ORF">GXP69_05420</name>
</gene>
<dbReference type="RefSeq" id="WP_163913235.1">
    <property type="nucleotide sequence ID" value="NZ_JAAGWD010000002.1"/>
</dbReference>
<keyword evidence="2" id="KW-1185">Reference proteome</keyword>
<dbReference type="EMBL" id="JAAGWD010000002">
    <property type="protein sequence ID" value="NEM97127.1"/>
    <property type="molecule type" value="Genomic_DNA"/>
</dbReference>
<reference evidence="1 2" key="1">
    <citation type="submission" date="2020-02" db="EMBL/GenBank/DDBJ databases">
        <authorList>
            <person name="Kim M.K."/>
        </authorList>
    </citation>
    <scope>NUCLEOTIDE SEQUENCE [LARGE SCALE GENOMIC DNA]</scope>
    <source>
        <strain evidence="1 2">BT327</strain>
    </source>
</reference>
<evidence type="ECO:0000313" key="2">
    <source>
        <dbReference type="Proteomes" id="UP000474777"/>
    </source>
</evidence>
<proteinExistence type="predicted"/>
<dbReference type="AlphaFoldDB" id="A0A6B3LU86"/>
<evidence type="ECO:0000313" key="1">
    <source>
        <dbReference type="EMBL" id="NEM97127.1"/>
    </source>
</evidence>
<comment type="caution">
    <text evidence="1">The sequence shown here is derived from an EMBL/GenBank/DDBJ whole genome shotgun (WGS) entry which is preliminary data.</text>
</comment>
<protein>
    <submittedName>
        <fullName evidence="1">Uncharacterized protein</fullName>
    </submittedName>
</protein>
<organism evidence="1 2">
    <name type="scientific">Pontibacter burrus</name>
    <dbReference type="NCBI Taxonomy" id="2704466"/>
    <lineage>
        <taxon>Bacteria</taxon>
        <taxon>Pseudomonadati</taxon>
        <taxon>Bacteroidota</taxon>
        <taxon>Cytophagia</taxon>
        <taxon>Cytophagales</taxon>
        <taxon>Hymenobacteraceae</taxon>
        <taxon>Pontibacter</taxon>
    </lineage>
</organism>
<name>A0A6B3LU86_9BACT</name>
<sequence>MDPVLEGEDYVIESLLRKMYPRAQADAYYKTYLESLARDGTHYKMLQSKFWGTPK</sequence>
<accession>A0A6B3LU86</accession>
<dbReference type="Proteomes" id="UP000474777">
    <property type="component" value="Unassembled WGS sequence"/>
</dbReference>